<dbReference type="InterPro" id="IPR036513">
    <property type="entry name" value="STAS_dom_sf"/>
</dbReference>
<dbReference type="KEGG" id="sinu:IMZ28_10845"/>
<sequence length="128" mass="14884">MALKVKEHGIGIAIKRAKKKLFIEVSMLGKLTHEDYQIFVPMIDKALKKAKGLEVDLLVDMRAFKGWEMKAAWDDLKFGLKHRNAFDKMAIVGDRQWEEISVKMMAHFMAGKTRFFKNREKALSWLLT</sequence>
<dbReference type="EMBL" id="CP063164">
    <property type="protein sequence ID" value="QOR61895.1"/>
    <property type="molecule type" value="Genomic_DNA"/>
</dbReference>
<protein>
    <submittedName>
        <fullName evidence="1">STAS/SEC14 domain-containing protein</fullName>
    </submittedName>
</protein>
<keyword evidence="2" id="KW-1185">Reference proteome</keyword>
<evidence type="ECO:0000313" key="2">
    <source>
        <dbReference type="Proteomes" id="UP000595074"/>
    </source>
</evidence>
<reference evidence="1 2" key="1">
    <citation type="submission" date="2020-10" db="EMBL/GenBank/DDBJ databases">
        <title>The genome of sulfurovum sp.</title>
        <authorList>
            <person name="Xie S."/>
            <person name="Shao Z."/>
            <person name="Jiang L."/>
        </authorList>
    </citation>
    <scope>NUCLEOTIDE SEQUENCE [LARGE SCALE GENOMIC DNA]</scope>
    <source>
        <strain evidence="1 2">ST-419</strain>
    </source>
</reference>
<gene>
    <name evidence="1" type="ORF">IMZ28_10845</name>
</gene>
<name>A0A7M1S381_9BACT</name>
<dbReference type="RefSeq" id="WP_197548604.1">
    <property type="nucleotide sequence ID" value="NZ_CP063164.1"/>
</dbReference>
<dbReference type="AlphaFoldDB" id="A0A7M1S381"/>
<organism evidence="1 2">
    <name type="scientific">Sulfurovum indicum</name>
    <dbReference type="NCBI Taxonomy" id="2779528"/>
    <lineage>
        <taxon>Bacteria</taxon>
        <taxon>Pseudomonadati</taxon>
        <taxon>Campylobacterota</taxon>
        <taxon>Epsilonproteobacteria</taxon>
        <taxon>Campylobacterales</taxon>
        <taxon>Sulfurovaceae</taxon>
        <taxon>Sulfurovum</taxon>
    </lineage>
</organism>
<evidence type="ECO:0000313" key="1">
    <source>
        <dbReference type="EMBL" id="QOR61895.1"/>
    </source>
</evidence>
<proteinExistence type="predicted"/>
<dbReference type="SUPFAM" id="SSF52091">
    <property type="entry name" value="SpoIIaa-like"/>
    <property type="match status" value="1"/>
</dbReference>
<dbReference type="Proteomes" id="UP000595074">
    <property type="component" value="Chromosome"/>
</dbReference>
<dbReference type="Pfam" id="PF11964">
    <property type="entry name" value="SpoIIAA-like"/>
    <property type="match status" value="1"/>
</dbReference>
<dbReference type="Gene3D" id="3.40.50.10600">
    <property type="entry name" value="SpoIIaa-like domains"/>
    <property type="match status" value="1"/>
</dbReference>
<dbReference type="InterPro" id="IPR038396">
    <property type="entry name" value="SpoIIAA-like_sf"/>
</dbReference>
<dbReference type="InterPro" id="IPR021866">
    <property type="entry name" value="SpoIIAA-like"/>
</dbReference>
<accession>A0A7M1S381</accession>